<name>A0A1C6YJY1_PLABE</name>
<dbReference type="EMBL" id="LT608275">
    <property type="protein sequence ID" value="SCO61023.1"/>
    <property type="molecule type" value="Genomic_DNA"/>
</dbReference>
<dbReference type="Pfam" id="PF03178">
    <property type="entry name" value="CPSF_A"/>
    <property type="match status" value="1"/>
</dbReference>
<evidence type="ECO:0000313" key="7">
    <source>
        <dbReference type="Proteomes" id="UP000219974"/>
    </source>
</evidence>
<feature type="domain" description="RSE1/DDB1/CPSF1 C-terminal" evidence="1">
    <location>
        <begin position="1901"/>
        <end position="2083"/>
    </location>
</feature>
<proteinExistence type="predicted"/>
<dbReference type="GO" id="GO:0003676">
    <property type="term" value="F:nucleic acid binding"/>
    <property type="evidence" value="ECO:0007669"/>
    <property type="project" value="InterPro"/>
</dbReference>
<evidence type="ECO:0000313" key="8">
    <source>
        <dbReference type="Proteomes" id="UP000220214"/>
    </source>
</evidence>
<dbReference type="Gene3D" id="2.130.10.10">
    <property type="entry name" value="YVTN repeat-like/Quinoprotein amine dehydrogenase"/>
    <property type="match status" value="1"/>
</dbReference>
<evidence type="ECO:0000313" key="5">
    <source>
        <dbReference type="EMBL" id="SCO63136.1"/>
    </source>
</evidence>
<dbReference type="Proteomes" id="UP000516480">
    <property type="component" value="Chromosome 11"/>
</dbReference>
<evidence type="ECO:0000313" key="3">
    <source>
        <dbReference type="EMBL" id="SCN26720.1"/>
    </source>
</evidence>
<evidence type="ECO:0000313" key="6">
    <source>
        <dbReference type="Proteomes" id="UP000219860"/>
    </source>
</evidence>
<dbReference type="Proteomes" id="UP000220214">
    <property type="component" value="Chromosome 11"/>
</dbReference>
<gene>
    <name evidence="3" type="ORF">PBNK65E_000270500</name>
    <name evidence="2" type="ORF">PBNK65NY_000269700</name>
    <name evidence="5" type="ORF">PBSP11A_000269700</name>
    <name evidence="4" type="ORF">PBSP11RLL_000270000</name>
</gene>
<dbReference type="VEuPathDB" id="PlasmoDB:PBANKA_1112900"/>
<sequence length="2165" mass="257862">MIEIKIEEVRNSSEVDHCECCNLLNEKSVELVVIKNKDLYIYKYNNTKCYLIYDTKLNGPVLKLVVLKNIFKNKNKCISGILLIYKNLHFIIYKYERSLNTLVPVLKHHFIKDVRFQSLFYSFPISINYTHIYEKINENNHKQKIKIEKNNKHKIFKQGIRKKLIFLDKNNQFYIKKKKIYNNKINIASKNIFNNNSGKHKIKSLLKNTNLLSSNHENNNQNINNYDSIIFNENKNIDNNLLDSEFANIQNILNCYYLNFKKKIKSKKKNNNFCEFNISFSCDFKTIYTIFYTTKNRKNQIKKNNNTFQDPNTLNIDTTYFSSYLQTESINLVNLGEVYKHFIFIKKIFFYTDHVNVFVQTSPINIGHTKLEELNLKLLIIKIGKNKFDIIQVIKGFPNDTIDIQRIGKLVICLCYDYVYILNLENYKKVIYFFNKSCYMNNTFQLIKNNCLFYDYTYFNITFKISNMYIEKNKIFILNKKSIIEGTISKDINDLINLITWNKIYNFKSYLSYTCFFSINQNFYFFCCYNGLCGLSNIQLIKLCGNVNFLNDYTKKLKNLKNREIYKTTQNRNEENKIENSSDLLSKGINDQKIRKRKRINSDFIVEKKNKYIIDDVNSNTKEIDKKNEKKLIKNNLNNKICEQNEIKKNNKMKKSHSYKKNNIFLFHLLNYLNKNTNINEYTKEFNNSKYNFLFKKYKKKIKILENKYSRINTNGLIEYSSPLFILKKNKNKKNKANNNQNIQQINLKKKKEIHIIDNIQCKGTLIDISKLSYDSCPIYKSTYMCLFGCKQNSMLEKIYFQIPSIIKTIISFKSFNIDSVCISENEINKNELNEKLYYNFKYILINLEKNGNENINSFSSDREGILLCLANLSILKNKNSNKYYEHYEANKFKRNLLLRECLERISKINESDNRNASVEKCEKDKLENNLTSSIDIDNYENVIYVLKKDGEYAIEENKGAISVNNINSIHDCLNFFKNFPLIYFSIKDVDNYVKKIYITHILREKEENYNCNSNSIIHEIDSIKYILTKRFWNFCLINNNNNKWNKHKTSLNLNEKCISLLKYNRILIQTCQNEINIFYYNNTCILLKKIILDDQKNIISCKLIKHYLIILNNFHECLIYNINDNILNLILNQIEQIISIFNLCVLHCLLHDHNEESVNIVNIVKFVDIENIFYKYSHEISKILNTQPCSMLLKFIQKKQTTPDNFLILNNQINNSQCISTIEKNNKQFLCFLNNINNSFNIYDFENKKIIFESNCLLHVPKYIYKNKMKKNKMKSEQIDTEEQTKFLNLYKKEEIINILFFKLEKYYLLIIFLTGRPIIIYKSFSCSKFFRNLKLKIFIHNYIKPIPSNIHFFNNLNLNKIVFTSRHFDPNNNGYYIYVCKNDHNNLSKKRQNNNSNFKKCIVVYPYIDLIKLKINELNDEHQKIYFYQNVLKNYDTNFPILFFSSYKGKLFIHNLDTTQMNNTTFYNNSVEKHTYNNDKNNEPNKLENSFEYNNNYVSYSHNVKGVKKIEKNLFLSFSNNNFNIFNIGTEKYNSIEMIGPHENKINNMNTFGSFSNNLYLNKKNVYIDNNNSLIFFKRSNLINLKFNDNFISKLFISYPYISKFAVSQNYYILKKKNKNNTSCKHTVTFGKVICLVVRIKYDEYYNLKKNLKKRLNFQKDELKNNNLYENEDAICMPNPLLSDCINNQYTHLIKSFIDDDIETTNNLNDENKKRKNNKLIQSIKTKSKYYKLLLFHENSKHIYGYFIFEHSEQIHSISFGQLNNTEYIYISTSLNINERIETQGNIYILDFSNIFTLYDANAPIESLFINKKEYTNLDSIDKNDEKKIKNKIDNAKLIIYMKKTYNSSVTHILPFYFYSETNKKKYKNISNDELLNKFEINWNSDKNENKCNDDNHLYSSLLHCINSKIYIHEIQNNDFIKGAFLDNNFYISDIKIVRNFIIISDLYKGIFINMYNYEEQYDSRRIISISKNFYNNNLNILTCHYIIYNSNICIIAMDVYNNFFIFGHKNKQDIDNLYIYNYFNFNRRILKFINELHENKHSNSALSISNDGSIHIFHPLNNKAFIFFKQIFKIVKKYIFPNLALNINSDLKPDIFIQSIILNLHKKTNALLAGNAIFYDFLGQIPFYSSEVLYELFSKRSNLLSHITIADFINELYSLSKN</sequence>
<dbReference type="OMA" id="ILHCINS"/>
<reference evidence="6 7" key="1">
    <citation type="submission" date="2016-08" db="EMBL/GenBank/DDBJ databases">
        <authorList>
            <consortium name="Pathogen Informatics"/>
        </authorList>
    </citation>
    <scope>NUCLEOTIDE SEQUENCE [LARGE SCALE GENOMIC DNA]</scope>
    <source>
        <strain evidence="2 9">NK65 ny</strain>
        <strain evidence="3 8">NK65e</strain>
        <strain evidence="5 6">SP11 Antwerpcl1</strain>
        <strain evidence="4 7">SP11 RLL</strain>
    </source>
</reference>
<dbReference type="Proteomes" id="UP000219860">
    <property type="component" value="Chromosome 11"/>
</dbReference>
<evidence type="ECO:0000313" key="9">
    <source>
        <dbReference type="Proteomes" id="UP000516480"/>
    </source>
</evidence>
<evidence type="ECO:0000313" key="4">
    <source>
        <dbReference type="EMBL" id="SCO61023.1"/>
    </source>
</evidence>
<dbReference type="EMBL" id="LT608259">
    <property type="protein sequence ID" value="SCO63136.1"/>
    <property type="molecule type" value="Genomic_DNA"/>
</dbReference>
<evidence type="ECO:0000313" key="2">
    <source>
        <dbReference type="EMBL" id="SCM23679.1"/>
    </source>
</evidence>
<dbReference type="GO" id="GO:0005634">
    <property type="term" value="C:nucleus"/>
    <property type="evidence" value="ECO:0007669"/>
    <property type="project" value="InterPro"/>
</dbReference>
<dbReference type="InterPro" id="IPR015943">
    <property type="entry name" value="WD40/YVTN_repeat-like_dom_sf"/>
</dbReference>
<dbReference type="OrthoDB" id="6109at2759"/>
<protein>
    <recommendedName>
        <fullName evidence="1">RSE1/DDB1/CPSF1 C-terminal domain-containing protein</fullName>
    </recommendedName>
</protein>
<dbReference type="EMBL" id="LT614637">
    <property type="protein sequence ID" value="SCN26720.1"/>
    <property type="molecule type" value="Genomic_DNA"/>
</dbReference>
<evidence type="ECO:0000259" key="1">
    <source>
        <dbReference type="Pfam" id="PF03178"/>
    </source>
</evidence>
<accession>A0A1C6YJY1</accession>
<dbReference type="InterPro" id="IPR004871">
    <property type="entry name" value="RSE1/DDB1/CPSF1_C"/>
</dbReference>
<dbReference type="EMBL" id="LT608147">
    <property type="protein sequence ID" value="SCM23679.1"/>
    <property type="molecule type" value="Genomic_DNA"/>
</dbReference>
<dbReference type="Proteomes" id="UP000219974">
    <property type="component" value="Chromosome 11"/>
</dbReference>
<organism evidence="2 9">
    <name type="scientific">Plasmodium berghei</name>
    <dbReference type="NCBI Taxonomy" id="5821"/>
    <lineage>
        <taxon>Eukaryota</taxon>
        <taxon>Sar</taxon>
        <taxon>Alveolata</taxon>
        <taxon>Apicomplexa</taxon>
        <taxon>Aconoidasida</taxon>
        <taxon>Haemosporida</taxon>
        <taxon>Plasmodiidae</taxon>
        <taxon>Plasmodium</taxon>
        <taxon>Plasmodium (Vinckeia)</taxon>
    </lineage>
</organism>